<evidence type="ECO:0000313" key="2">
    <source>
        <dbReference type="Proteomes" id="UP000233469"/>
    </source>
</evidence>
<sequence>MCTLYAKIITIVDICNELLRVQELKEKSVHVSYSKNSDAFKIKCSEKNIESIKFS</sequence>
<reference evidence="1 2" key="1">
    <citation type="submission" date="2016-04" db="EMBL/GenBank/DDBJ databases">
        <title>Genome analyses suggest a sexual origin of heterokaryosis in a supposedly ancient asexual fungus.</title>
        <authorList>
            <person name="Ropars J."/>
            <person name="Sedzielewska K."/>
            <person name="Noel J."/>
            <person name="Charron P."/>
            <person name="Farinelli L."/>
            <person name="Marton T."/>
            <person name="Kruger M."/>
            <person name="Pelin A."/>
            <person name="Brachmann A."/>
            <person name="Corradi N."/>
        </authorList>
    </citation>
    <scope>NUCLEOTIDE SEQUENCE [LARGE SCALE GENOMIC DNA]</scope>
    <source>
        <strain evidence="1 2">C2</strain>
    </source>
</reference>
<protein>
    <submittedName>
        <fullName evidence="1">Uncharacterized protein</fullName>
    </submittedName>
</protein>
<reference evidence="1 2" key="2">
    <citation type="submission" date="2017-10" db="EMBL/GenBank/DDBJ databases">
        <title>Extensive intraspecific genome diversity in a model arbuscular mycorrhizal fungus.</title>
        <authorList>
            <person name="Chen E.C.H."/>
            <person name="Morin E."/>
            <person name="Baudet D."/>
            <person name="Noel J."/>
            <person name="Ndikumana S."/>
            <person name="Charron P."/>
            <person name="St-Onge C."/>
            <person name="Giorgi J."/>
            <person name="Grigoriev I.V."/>
            <person name="Roux C."/>
            <person name="Martin F.M."/>
            <person name="Corradi N."/>
        </authorList>
    </citation>
    <scope>NUCLEOTIDE SEQUENCE [LARGE SCALE GENOMIC DNA]</scope>
    <source>
        <strain evidence="1 2">C2</strain>
    </source>
</reference>
<comment type="caution">
    <text evidence="1">The sequence shown here is derived from an EMBL/GenBank/DDBJ whole genome shotgun (WGS) entry which is preliminary data.</text>
</comment>
<dbReference type="AlphaFoldDB" id="A0A2N1N0G3"/>
<feature type="non-terminal residue" evidence="1">
    <location>
        <position position="55"/>
    </location>
</feature>
<organism evidence="1 2">
    <name type="scientific">Rhizophagus irregularis</name>
    <dbReference type="NCBI Taxonomy" id="588596"/>
    <lineage>
        <taxon>Eukaryota</taxon>
        <taxon>Fungi</taxon>
        <taxon>Fungi incertae sedis</taxon>
        <taxon>Mucoromycota</taxon>
        <taxon>Glomeromycotina</taxon>
        <taxon>Glomeromycetes</taxon>
        <taxon>Glomerales</taxon>
        <taxon>Glomeraceae</taxon>
        <taxon>Rhizophagus</taxon>
    </lineage>
</organism>
<name>A0A2N1N0G3_9GLOM</name>
<dbReference type="EMBL" id="LLXL01000969">
    <property type="protein sequence ID" value="PKK67368.1"/>
    <property type="molecule type" value="Genomic_DNA"/>
</dbReference>
<evidence type="ECO:0000313" key="1">
    <source>
        <dbReference type="EMBL" id="PKK67368.1"/>
    </source>
</evidence>
<accession>A0A2N1N0G3</accession>
<dbReference type="Proteomes" id="UP000233469">
    <property type="component" value="Unassembled WGS sequence"/>
</dbReference>
<proteinExistence type="predicted"/>
<gene>
    <name evidence="1" type="ORF">RhiirC2_751864</name>
</gene>